<dbReference type="GO" id="GO:0004672">
    <property type="term" value="F:protein kinase activity"/>
    <property type="evidence" value="ECO:0007669"/>
    <property type="project" value="InterPro"/>
</dbReference>
<dbReference type="SUPFAM" id="SSF56112">
    <property type="entry name" value="Protein kinase-like (PK-like)"/>
    <property type="match status" value="1"/>
</dbReference>
<sequence length="360" mass="42054">MASSANLSTEPDPVHHSVASGPPYQPPEIALSEVTPVELIREAETSSVFRARWREKDCIVKIHHHREKFPWDSDDREIDPFLCESRAYCRLKEHGLCERGYVPDFYGLIKDIDPKTEGWKSRLEAFVEDPVRPNGVVIEYIPNTQQIDPANFSTARADQLRTAISVMHKAGVFHDDIYPRNVIVQEETDRAVWIDFDHAHTFPLDSRTESEEENMQEWMKDEDDRVHYLLIGLVRTYGLQLLEQGLLSLQAEDHKRGEIWWSWMFYYDTADPPGWTEEDQEAKLKVMLGTEYPAYVEKKRKCEEKECQRARIRRQKSSSWECDEFEDNHNEVDPDKGNNDNDNDEDETTAEPRPPSLDTW</sequence>
<dbReference type="InterPro" id="IPR011009">
    <property type="entry name" value="Kinase-like_dom_sf"/>
</dbReference>
<evidence type="ECO:0000256" key="1">
    <source>
        <dbReference type="SAM" id="MobiDB-lite"/>
    </source>
</evidence>
<feature type="compositionally biased region" description="Basic and acidic residues" evidence="1">
    <location>
        <begin position="327"/>
        <end position="339"/>
    </location>
</feature>
<evidence type="ECO:0000313" key="4">
    <source>
        <dbReference type="Proteomes" id="UP000186955"/>
    </source>
</evidence>
<feature type="domain" description="Protein kinase" evidence="2">
    <location>
        <begin position="34"/>
        <end position="360"/>
    </location>
</feature>
<accession>A0A1Q5T1A6</accession>
<evidence type="ECO:0000259" key="2">
    <source>
        <dbReference type="PROSITE" id="PS50011"/>
    </source>
</evidence>
<feature type="region of interest" description="Disordered" evidence="1">
    <location>
        <begin position="312"/>
        <end position="360"/>
    </location>
</feature>
<evidence type="ECO:0000313" key="3">
    <source>
        <dbReference type="EMBL" id="OKO93885.1"/>
    </source>
</evidence>
<dbReference type="InterPro" id="IPR000719">
    <property type="entry name" value="Prot_kinase_dom"/>
</dbReference>
<dbReference type="Pfam" id="PF06293">
    <property type="entry name" value="Kdo"/>
    <property type="match status" value="1"/>
</dbReference>
<name>A0A1Q5T1A6_9EURO</name>
<dbReference type="Gene3D" id="1.10.510.10">
    <property type="entry name" value="Transferase(Phosphotransferase) domain 1"/>
    <property type="match status" value="1"/>
</dbReference>
<organism evidence="3 4">
    <name type="scientific">Penicillium subrubescens</name>
    <dbReference type="NCBI Taxonomy" id="1316194"/>
    <lineage>
        <taxon>Eukaryota</taxon>
        <taxon>Fungi</taxon>
        <taxon>Dikarya</taxon>
        <taxon>Ascomycota</taxon>
        <taxon>Pezizomycotina</taxon>
        <taxon>Eurotiomycetes</taxon>
        <taxon>Eurotiomycetidae</taxon>
        <taxon>Eurotiales</taxon>
        <taxon>Aspergillaceae</taxon>
        <taxon>Penicillium</taxon>
    </lineage>
</organism>
<gene>
    <name evidence="3" type="ORF">PENSUB_12164</name>
</gene>
<dbReference type="EMBL" id="MNBE01000723">
    <property type="protein sequence ID" value="OKO93885.1"/>
    <property type="molecule type" value="Genomic_DNA"/>
</dbReference>
<dbReference type="GO" id="GO:0005524">
    <property type="term" value="F:ATP binding"/>
    <property type="evidence" value="ECO:0007669"/>
    <property type="project" value="InterPro"/>
</dbReference>
<comment type="caution">
    <text evidence="3">The sequence shown here is derived from an EMBL/GenBank/DDBJ whole genome shotgun (WGS) entry which is preliminary data.</text>
</comment>
<dbReference type="Proteomes" id="UP000186955">
    <property type="component" value="Unassembled WGS sequence"/>
</dbReference>
<dbReference type="PROSITE" id="PS50011">
    <property type="entry name" value="PROTEIN_KINASE_DOM"/>
    <property type="match status" value="1"/>
</dbReference>
<dbReference type="STRING" id="1316194.A0A1Q5T1A6"/>
<protein>
    <recommendedName>
        <fullName evidence="2">Protein kinase domain-containing protein</fullName>
    </recommendedName>
</protein>
<feature type="region of interest" description="Disordered" evidence="1">
    <location>
        <begin position="1"/>
        <end position="27"/>
    </location>
</feature>
<reference evidence="3 4" key="1">
    <citation type="submission" date="2016-10" db="EMBL/GenBank/DDBJ databases">
        <title>Genome sequence of the ascomycete fungus Penicillium subrubescens.</title>
        <authorList>
            <person name="De Vries R.P."/>
            <person name="Peng M."/>
            <person name="Dilokpimol A."/>
            <person name="Hilden K."/>
            <person name="Makela M.R."/>
            <person name="Grigoriev I."/>
            <person name="Riley R."/>
            <person name="Granchi Z."/>
        </authorList>
    </citation>
    <scope>NUCLEOTIDE SEQUENCE [LARGE SCALE GENOMIC DNA]</scope>
    <source>
        <strain evidence="3 4">CBS 132785</strain>
    </source>
</reference>
<keyword evidence="4" id="KW-1185">Reference proteome</keyword>
<dbReference type="OrthoDB" id="4185642at2759"/>
<proteinExistence type="predicted"/>
<dbReference type="AlphaFoldDB" id="A0A1Q5T1A6"/>